<name>A0A382LF25_9ZZZZ</name>
<reference evidence="1" key="1">
    <citation type="submission" date="2018-05" db="EMBL/GenBank/DDBJ databases">
        <authorList>
            <person name="Lanie J.A."/>
            <person name="Ng W.-L."/>
            <person name="Kazmierczak K.M."/>
            <person name="Andrzejewski T.M."/>
            <person name="Davidsen T.M."/>
            <person name="Wayne K.J."/>
            <person name="Tettelin H."/>
            <person name="Glass J.I."/>
            <person name="Rusch D."/>
            <person name="Podicherti R."/>
            <person name="Tsui H.-C.T."/>
            <person name="Winkler M.E."/>
        </authorList>
    </citation>
    <scope>NUCLEOTIDE SEQUENCE</scope>
</reference>
<dbReference type="AlphaFoldDB" id="A0A382LF25"/>
<sequence>MRLWPDEIESHRDEARSVLGLLPEARSIFGSGTDSAGDLFTRASQVRERFAERVSQALIGPSELAEDREIEGPGGALRLRVFSPEGAARGLFLHIHGGGWILGRPEMGDPQNEAL</sequence>
<evidence type="ECO:0008006" key="2">
    <source>
        <dbReference type="Google" id="ProtNLM"/>
    </source>
</evidence>
<gene>
    <name evidence="1" type="ORF">METZ01_LOCUS286315</name>
</gene>
<dbReference type="InterPro" id="IPR029058">
    <property type="entry name" value="AB_hydrolase_fold"/>
</dbReference>
<accession>A0A382LF25</accession>
<dbReference type="SUPFAM" id="SSF53474">
    <property type="entry name" value="alpha/beta-Hydrolases"/>
    <property type="match status" value="1"/>
</dbReference>
<dbReference type="Gene3D" id="3.40.50.1820">
    <property type="entry name" value="alpha/beta hydrolase"/>
    <property type="match status" value="1"/>
</dbReference>
<proteinExistence type="predicted"/>
<feature type="non-terminal residue" evidence="1">
    <location>
        <position position="115"/>
    </location>
</feature>
<evidence type="ECO:0000313" key="1">
    <source>
        <dbReference type="EMBL" id="SVC33461.1"/>
    </source>
</evidence>
<organism evidence="1">
    <name type="scientific">marine metagenome</name>
    <dbReference type="NCBI Taxonomy" id="408172"/>
    <lineage>
        <taxon>unclassified sequences</taxon>
        <taxon>metagenomes</taxon>
        <taxon>ecological metagenomes</taxon>
    </lineage>
</organism>
<dbReference type="EMBL" id="UINC01085679">
    <property type="protein sequence ID" value="SVC33461.1"/>
    <property type="molecule type" value="Genomic_DNA"/>
</dbReference>
<protein>
    <recommendedName>
        <fullName evidence="2">Alpha/beta hydrolase fold-3 domain-containing protein</fullName>
    </recommendedName>
</protein>